<keyword evidence="3" id="KW-1185">Reference proteome</keyword>
<evidence type="ECO:0000313" key="2">
    <source>
        <dbReference type="EMBL" id="ADP34409.1"/>
    </source>
</evidence>
<proteinExistence type="predicted"/>
<organism evidence="2 3">
    <name type="scientific">Bacillus atrophaeus (strain 1942)</name>
    <dbReference type="NCBI Taxonomy" id="720555"/>
    <lineage>
        <taxon>Bacteria</taxon>
        <taxon>Bacillati</taxon>
        <taxon>Bacillota</taxon>
        <taxon>Bacilli</taxon>
        <taxon>Bacillales</taxon>
        <taxon>Bacillaceae</taxon>
        <taxon>Bacillus</taxon>
    </lineage>
</organism>
<evidence type="ECO:0000256" key="1">
    <source>
        <dbReference type="SAM" id="SignalP"/>
    </source>
</evidence>
<evidence type="ECO:0000313" key="3">
    <source>
        <dbReference type="Proteomes" id="UP000006867"/>
    </source>
</evidence>
<gene>
    <name evidence="2" type="ordered locus">BATR1942_17460</name>
</gene>
<protein>
    <submittedName>
        <fullName evidence="2">Uncharacterized protein</fullName>
    </submittedName>
</protein>
<dbReference type="Proteomes" id="UP000006867">
    <property type="component" value="Chromosome"/>
</dbReference>
<dbReference type="EMBL" id="CP002207">
    <property type="protein sequence ID" value="ADP34409.1"/>
    <property type="molecule type" value="Genomic_DNA"/>
</dbReference>
<sequence length="147" mass="16614">MKVKKVFKSLIIAFALLVSAVGTVGIASPQKAEAFSIWKHKSGSFSNYVETKTYSEDYNKKIKRYHLIEASVKSTSKGKGTYKFYIQKKSKGKGSWKTIKTFDAKKNGTTRFSSPWLNNGDTYRFKLVNKGSKKTVKYNISWAPFAS</sequence>
<feature type="signal peptide" evidence="1">
    <location>
        <begin position="1"/>
        <end position="20"/>
    </location>
</feature>
<keyword evidence="1" id="KW-0732">Signal</keyword>
<reference evidence="2 3" key="1">
    <citation type="journal article" date="2011" name="Front. Microbiol.">
        <title>Genomic signatures of strain selection and enhancement in Bacillus atrophaeus var. globigii, a historical biowarfare simulant.</title>
        <authorList>
            <person name="Gibbons H.S."/>
            <person name="Broomall S.M."/>
            <person name="McNew L.A."/>
            <person name="Daligault H."/>
            <person name="Chapman C."/>
            <person name="Bruce D."/>
            <person name="Karavis M."/>
            <person name="Krepps M."/>
            <person name="McGregor P.A."/>
            <person name="Hong C."/>
            <person name="Park K.H."/>
            <person name="Akmal A."/>
            <person name="Feldman A."/>
            <person name="Lin J.S."/>
            <person name="Chang W.E."/>
            <person name="Higgs B.W."/>
            <person name="Demirev P."/>
            <person name="Lindquist J."/>
            <person name="Liem A."/>
            <person name="Fochler E."/>
            <person name="Read T.D."/>
            <person name="Tapia R."/>
            <person name="Johnson S."/>
            <person name="Bishop-Lilly K.A."/>
            <person name="Detter C."/>
            <person name="Han C."/>
            <person name="Sozhamannan S."/>
            <person name="Rosenzweig C.N."/>
            <person name="Skowronski E.W."/>
        </authorList>
    </citation>
    <scope>NUCLEOTIDE SEQUENCE [LARGE SCALE GENOMIC DNA]</scope>
    <source>
        <strain evidence="2 3">1942</strain>
    </source>
</reference>
<accession>A0ABM5M2G1</accession>
<name>A0ABM5M2G1_BACA1</name>
<dbReference type="RefSeq" id="WP_003326301.1">
    <property type="nucleotide sequence ID" value="NC_014639.1"/>
</dbReference>
<feature type="chain" id="PRO_5045552467" evidence="1">
    <location>
        <begin position="21"/>
        <end position="147"/>
    </location>
</feature>